<dbReference type="Proteomes" id="UP001217089">
    <property type="component" value="Unassembled WGS sequence"/>
</dbReference>
<organism evidence="2 3">
    <name type="scientific">Tegillarca granosa</name>
    <name type="common">Malaysian cockle</name>
    <name type="synonym">Anadara granosa</name>
    <dbReference type="NCBI Taxonomy" id="220873"/>
    <lineage>
        <taxon>Eukaryota</taxon>
        <taxon>Metazoa</taxon>
        <taxon>Spiralia</taxon>
        <taxon>Lophotrochozoa</taxon>
        <taxon>Mollusca</taxon>
        <taxon>Bivalvia</taxon>
        <taxon>Autobranchia</taxon>
        <taxon>Pteriomorphia</taxon>
        <taxon>Arcoida</taxon>
        <taxon>Arcoidea</taxon>
        <taxon>Arcidae</taxon>
        <taxon>Tegillarca</taxon>
    </lineage>
</organism>
<evidence type="ECO:0000313" key="3">
    <source>
        <dbReference type="Proteomes" id="UP001217089"/>
    </source>
</evidence>
<proteinExistence type="predicted"/>
<dbReference type="SUPFAM" id="SSF48726">
    <property type="entry name" value="Immunoglobulin"/>
    <property type="match status" value="1"/>
</dbReference>
<dbReference type="Gene3D" id="2.60.40.10">
    <property type="entry name" value="Immunoglobulins"/>
    <property type="match status" value="1"/>
</dbReference>
<name>A0ABQ9EHD8_TEGGR</name>
<dbReference type="InterPro" id="IPR036179">
    <property type="entry name" value="Ig-like_dom_sf"/>
</dbReference>
<dbReference type="InterPro" id="IPR013783">
    <property type="entry name" value="Ig-like_fold"/>
</dbReference>
<dbReference type="Pfam" id="PF00047">
    <property type="entry name" value="ig"/>
    <property type="match status" value="1"/>
</dbReference>
<dbReference type="EMBL" id="JARBDR010000903">
    <property type="protein sequence ID" value="KAJ8304625.1"/>
    <property type="molecule type" value="Genomic_DNA"/>
</dbReference>
<gene>
    <name evidence="2" type="ORF">KUTeg_018208</name>
</gene>
<feature type="domain" description="Ig-like" evidence="1">
    <location>
        <begin position="8"/>
        <end position="87"/>
    </location>
</feature>
<comment type="caution">
    <text evidence="2">The sequence shown here is derived from an EMBL/GenBank/DDBJ whole genome shotgun (WGS) entry which is preliminary data.</text>
</comment>
<reference evidence="2 3" key="1">
    <citation type="submission" date="2022-12" db="EMBL/GenBank/DDBJ databases">
        <title>Chromosome-level genome of Tegillarca granosa.</title>
        <authorList>
            <person name="Kim J."/>
        </authorList>
    </citation>
    <scope>NUCLEOTIDE SEQUENCE [LARGE SCALE GENOMIC DNA]</scope>
    <source>
        <strain evidence="2">Teg-2019</strain>
        <tissue evidence="2">Adductor muscle</tissue>
    </source>
</reference>
<dbReference type="PROSITE" id="PS50835">
    <property type="entry name" value="IG_LIKE"/>
    <property type="match status" value="1"/>
</dbReference>
<sequence>MFVVIQMDGKLIVEISGTLKLTCNASGGSHPLDNINWFKDGNAIERDKLNRKIEITESYSIAQKTIQKTPILDSNSFEKSKFVNNTY</sequence>
<protein>
    <recommendedName>
        <fullName evidence="1">Ig-like domain-containing protein</fullName>
    </recommendedName>
</protein>
<dbReference type="InterPro" id="IPR013151">
    <property type="entry name" value="Immunoglobulin_dom"/>
</dbReference>
<dbReference type="InterPro" id="IPR007110">
    <property type="entry name" value="Ig-like_dom"/>
</dbReference>
<accession>A0ABQ9EHD8</accession>
<evidence type="ECO:0000313" key="2">
    <source>
        <dbReference type="EMBL" id="KAJ8304625.1"/>
    </source>
</evidence>
<evidence type="ECO:0000259" key="1">
    <source>
        <dbReference type="PROSITE" id="PS50835"/>
    </source>
</evidence>
<keyword evidence="3" id="KW-1185">Reference proteome</keyword>